<dbReference type="Proteomes" id="UP001228504">
    <property type="component" value="Unassembled WGS sequence"/>
</dbReference>
<sequence length="109" mass="13103">MINEREIQQELRDLIKENPTLPLKIFVADDANSGEFSREESYIDSVKIDEIALLENHWESTWLDREDYPDELYDYLKYVKEYEGEELEAKYKEEFAKVKFEKFIVINIG</sequence>
<organism evidence="1 2">
    <name type="scientific">Eubacterium multiforme</name>
    <dbReference type="NCBI Taxonomy" id="83339"/>
    <lineage>
        <taxon>Bacteria</taxon>
        <taxon>Bacillati</taxon>
        <taxon>Bacillota</taxon>
        <taxon>Clostridia</taxon>
        <taxon>Eubacteriales</taxon>
        <taxon>Eubacteriaceae</taxon>
        <taxon>Eubacterium</taxon>
    </lineage>
</organism>
<dbReference type="EMBL" id="JAUSUF010000012">
    <property type="protein sequence ID" value="MDQ0150695.1"/>
    <property type="molecule type" value="Genomic_DNA"/>
</dbReference>
<name>A0ABT9UWI7_9FIRM</name>
<comment type="caution">
    <text evidence="1">The sequence shown here is derived from an EMBL/GenBank/DDBJ whole genome shotgun (WGS) entry which is preliminary data.</text>
</comment>
<reference evidence="1 2" key="1">
    <citation type="submission" date="2023-07" db="EMBL/GenBank/DDBJ databases">
        <title>Genomic Encyclopedia of Type Strains, Phase IV (KMG-IV): sequencing the most valuable type-strain genomes for metagenomic binning, comparative biology and taxonomic classification.</title>
        <authorList>
            <person name="Goeker M."/>
        </authorList>
    </citation>
    <scope>NUCLEOTIDE SEQUENCE [LARGE SCALE GENOMIC DNA]</scope>
    <source>
        <strain evidence="1 2">DSM 20694</strain>
    </source>
</reference>
<accession>A0ABT9UWI7</accession>
<dbReference type="RefSeq" id="WP_307487421.1">
    <property type="nucleotide sequence ID" value="NZ_JAUSUF010000012.1"/>
</dbReference>
<proteinExistence type="predicted"/>
<gene>
    <name evidence="1" type="ORF">J2S18_002665</name>
</gene>
<evidence type="ECO:0000313" key="1">
    <source>
        <dbReference type="EMBL" id="MDQ0150695.1"/>
    </source>
</evidence>
<evidence type="ECO:0000313" key="2">
    <source>
        <dbReference type="Proteomes" id="UP001228504"/>
    </source>
</evidence>
<protein>
    <submittedName>
        <fullName evidence="1">Uncharacterized protein</fullName>
    </submittedName>
</protein>
<keyword evidence="2" id="KW-1185">Reference proteome</keyword>